<organism evidence="2 3">
    <name type="scientific">Ditylenchus dipsaci</name>
    <dbReference type="NCBI Taxonomy" id="166011"/>
    <lineage>
        <taxon>Eukaryota</taxon>
        <taxon>Metazoa</taxon>
        <taxon>Ecdysozoa</taxon>
        <taxon>Nematoda</taxon>
        <taxon>Chromadorea</taxon>
        <taxon>Rhabditida</taxon>
        <taxon>Tylenchina</taxon>
        <taxon>Tylenchomorpha</taxon>
        <taxon>Sphaerularioidea</taxon>
        <taxon>Anguinidae</taxon>
        <taxon>Anguininae</taxon>
        <taxon>Ditylenchus</taxon>
    </lineage>
</organism>
<evidence type="ECO:0000313" key="2">
    <source>
        <dbReference type="Proteomes" id="UP000887574"/>
    </source>
</evidence>
<evidence type="ECO:0000256" key="1">
    <source>
        <dbReference type="SAM" id="MobiDB-lite"/>
    </source>
</evidence>
<evidence type="ECO:0000313" key="3">
    <source>
        <dbReference type="WBParaSite" id="jg1426"/>
    </source>
</evidence>
<dbReference type="GO" id="GO:0003676">
    <property type="term" value="F:nucleic acid binding"/>
    <property type="evidence" value="ECO:0007669"/>
    <property type="project" value="InterPro"/>
</dbReference>
<dbReference type="PANTHER" id="PTHR47326:SF1">
    <property type="entry name" value="HTH PSQ-TYPE DOMAIN-CONTAINING PROTEIN"/>
    <property type="match status" value="1"/>
</dbReference>
<protein>
    <submittedName>
        <fullName evidence="3">Uncharacterized protein</fullName>
    </submittedName>
</protein>
<sequence>MPGRQTEQQSSDGGPMQHRQEVNRFSQAKREEPMKSPKIGVWDAIGKKRIVEPFFYEGTMTGPRCLYLLRNQFIQVIEEWEDSDNIILMEDGACYHSWTRTVRNWLNENFEGELFSSLDSINIVMHVLSFNSYC</sequence>
<feature type="compositionally biased region" description="Polar residues" evidence="1">
    <location>
        <begin position="1"/>
        <end position="12"/>
    </location>
</feature>
<dbReference type="InterPro" id="IPR036397">
    <property type="entry name" value="RNaseH_sf"/>
</dbReference>
<accession>A0A915D0T2</accession>
<feature type="region of interest" description="Disordered" evidence="1">
    <location>
        <begin position="1"/>
        <end position="35"/>
    </location>
</feature>
<feature type="compositionally biased region" description="Basic and acidic residues" evidence="1">
    <location>
        <begin position="18"/>
        <end position="35"/>
    </location>
</feature>
<dbReference type="AlphaFoldDB" id="A0A915D0T2"/>
<dbReference type="Gene3D" id="3.30.420.10">
    <property type="entry name" value="Ribonuclease H-like superfamily/Ribonuclease H"/>
    <property type="match status" value="1"/>
</dbReference>
<keyword evidence="2" id="KW-1185">Reference proteome</keyword>
<proteinExistence type="predicted"/>
<dbReference type="Proteomes" id="UP000887574">
    <property type="component" value="Unplaced"/>
</dbReference>
<dbReference type="PANTHER" id="PTHR47326">
    <property type="entry name" value="TRANSPOSABLE ELEMENT TC3 TRANSPOSASE-LIKE PROTEIN"/>
    <property type="match status" value="1"/>
</dbReference>
<dbReference type="WBParaSite" id="jg1426">
    <property type="protein sequence ID" value="jg1426"/>
    <property type="gene ID" value="jg1426"/>
</dbReference>
<name>A0A915D0T2_9BILA</name>
<reference evidence="3" key="1">
    <citation type="submission" date="2022-11" db="UniProtKB">
        <authorList>
            <consortium name="WormBaseParasite"/>
        </authorList>
    </citation>
    <scope>IDENTIFICATION</scope>
</reference>